<gene>
    <name evidence="2" type="ORF">E3U44_07170</name>
</gene>
<dbReference type="AlphaFoldDB" id="A0A4P7C0F7"/>
<dbReference type="OrthoDB" id="5654337at2"/>
<keyword evidence="3" id="KW-1185">Reference proteome</keyword>
<accession>A0A4P7C0F7</accession>
<dbReference type="InterPro" id="IPR025457">
    <property type="entry name" value="DUF4277"/>
</dbReference>
<name>A0A4P7C0F7_9GAMM</name>
<reference evidence="2 3" key="1">
    <citation type="submission" date="2019-03" db="EMBL/GenBank/DDBJ databases">
        <title>The genome sequence of Nitrosococcus wardiae strain D1FHST reveals the archetypal metabolic capacity of ammonia-oxidizing Gammaproteobacteria.</title>
        <authorList>
            <person name="Wang L."/>
            <person name="Lim C.K."/>
            <person name="Hanson T.E."/>
            <person name="Dang H."/>
            <person name="Klotz M.G."/>
        </authorList>
    </citation>
    <scope>NUCLEOTIDE SEQUENCE [LARGE SCALE GENOMIC DNA]</scope>
    <source>
        <strain evidence="2 3">D1FHS</strain>
    </source>
</reference>
<protein>
    <submittedName>
        <fullName evidence="2">DUF4277 domain-containing protein</fullName>
    </submittedName>
</protein>
<dbReference type="Pfam" id="PF14104">
    <property type="entry name" value="DUF4277"/>
    <property type="match status" value="1"/>
</dbReference>
<proteinExistence type="predicted"/>
<evidence type="ECO:0000313" key="3">
    <source>
        <dbReference type="Proteomes" id="UP000294325"/>
    </source>
</evidence>
<evidence type="ECO:0000259" key="1">
    <source>
        <dbReference type="Pfam" id="PF14104"/>
    </source>
</evidence>
<dbReference type="KEGG" id="nwr:E3U44_07170"/>
<dbReference type="EMBL" id="CP038033">
    <property type="protein sequence ID" value="QBQ54312.1"/>
    <property type="molecule type" value="Genomic_DNA"/>
</dbReference>
<sequence>MALNGLGFANRRLYLTPHFFRNKPTEQLMGEGVTPEKLNDDTFFDASNLRDYKLKFPLLSPFSAPLPFNSILGGSFRHASSSAAPTIVGWPGVRLCEPKRRGVAVDDSRSKKRKSVVMQSRSLRSWGECNVKQEPHLSTIEKRYGAILNLNPLDKVPLKGGDLC</sequence>
<feature type="domain" description="DUF4277" evidence="1">
    <location>
        <begin position="1"/>
        <end position="43"/>
    </location>
</feature>
<evidence type="ECO:0000313" key="2">
    <source>
        <dbReference type="EMBL" id="QBQ54312.1"/>
    </source>
</evidence>
<organism evidence="2 3">
    <name type="scientific">Nitrosococcus wardiae</name>
    <dbReference type="NCBI Taxonomy" id="1814290"/>
    <lineage>
        <taxon>Bacteria</taxon>
        <taxon>Pseudomonadati</taxon>
        <taxon>Pseudomonadota</taxon>
        <taxon>Gammaproteobacteria</taxon>
        <taxon>Chromatiales</taxon>
        <taxon>Chromatiaceae</taxon>
        <taxon>Nitrosococcus</taxon>
    </lineage>
</organism>
<dbReference type="Proteomes" id="UP000294325">
    <property type="component" value="Chromosome"/>
</dbReference>